<dbReference type="EMBL" id="UGTF01000002">
    <property type="protein sequence ID" value="SUB89276.1"/>
    <property type="molecule type" value="Genomic_DNA"/>
</dbReference>
<feature type="chain" id="PRO_5033216813" evidence="6">
    <location>
        <begin position="21"/>
        <end position="380"/>
    </location>
</feature>
<proteinExistence type="predicted"/>
<evidence type="ECO:0000259" key="7">
    <source>
        <dbReference type="PROSITE" id="PS51123"/>
    </source>
</evidence>
<feature type="signal peptide" evidence="6">
    <location>
        <begin position="1"/>
        <end position="20"/>
    </location>
</feature>
<dbReference type="RefSeq" id="WP_025004136.1">
    <property type="nucleotide sequence ID" value="NZ_JRFA01000009.1"/>
</dbReference>
<reference evidence="9 11" key="2">
    <citation type="submission" date="2018-06" db="EMBL/GenBank/DDBJ databases">
        <authorList>
            <consortium name="Pathogen Informatics"/>
            <person name="Doyle S."/>
        </authorList>
    </citation>
    <scope>NUCLEOTIDE SEQUENCE [LARGE SCALE GENOMIC DNA]</scope>
    <source>
        <strain evidence="9 11">NCTC11632</strain>
    </source>
</reference>
<evidence type="ECO:0000256" key="1">
    <source>
        <dbReference type="ARBA" id="ARBA00004442"/>
    </source>
</evidence>
<dbReference type="Proteomes" id="UP000254156">
    <property type="component" value="Unassembled WGS sequence"/>
</dbReference>
<keyword evidence="6" id="KW-0732">Signal</keyword>
<keyword evidence="2 4" id="KW-0472">Membrane</keyword>
<evidence type="ECO:0000313" key="9">
    <source>
        <dbReference type="EMBL" id="SUB89276.1"/>
    </source>
</evidence>
<dbReference type="InterPro" id="IPR006665">
    <property type="entry name" value="OmpA-like"/>
</dbReference>
<dbReference type="PRINTS" id="PR01021">
    <property type="entry name" value="OMPADOMAIN"/>
</dbReference>
<dbReference type="PROSITE" id="PS51123">
    <property type="entry name" value="OMPA_2"/>
    <property type="match status" value="1"/>
</dbReference>
<evidence type="ECO:0000256" key="2">
    <source>
        <dbReference type="ARBA" id="ARBA00023136"/>
    </source>
</evidence>
<gene>
    <name evidence="8" type="ORF">HQ47_04055</name>
    <name evidence="9" type="ORF">NCTC11632_01378</name>
</gene>
<dbReference type="SUPFAM" id="SSF103088">
    <property type="entry name" value="OmpA-like"/>
    <property type="match status" value="1"/>
</dbReference>
<dbReference type="STRING" id="28115.HQ47_04055"/>
<evidence type="ECO:0000256" key="3">
    <source>
        <dbReference type="ARBA" id="ARBA00023237"/>
    </source>
</evidence>
<dbReference type="PANTHER" id="PTHR30329:SF21">
    <property type="entry name" value="LIPOPROTEIN YIAD-RELATED"/>
    <property type="match status" value="1"/>
</dbReference>
<dbReference type="EMBL" id="JRFA01000009">
    <property type="protein sequence ID" value="KGN75086.1"/>
    <property type="molecule type" value="Genomic_DNA"/>
</dbReference>
<evidence type="ECO:0000256" key="5">
    <source>
        <dbReference type="SAM" id="Coils"/>
    </source>
</evidence>
<evidence type="ECO:0000256" key="4">
    <source>
        <dbReference type="PROSITE-ProRule" id="PRU00473"/>
    </source>
</evidence>
<sequence length="380" mass="42565">MKKIFFLAAILSMGAVNVSAQSLLDGNKFFDNWSVGINAGGVTPFKHHAFFKSMRPVVGVEVNKQWTPILGMGIEMMTSVNTSTSRTVFDHSNLSLLGKVNLNNLFIGYRGEPNVFEMEAVTGIGWLHTYMNGRGDSNDLSFKVGLNLNFNFGSEKAWTLAVKPALVYNLEGDAPEKPGVRHNANNAFVELTAGLLYHFNCSNGKHHFDYSKVYDRVEVDGLNAKVNDLRSQIEKERLASADANRQVEELKLELEAVRNAQSTEKQQVRKEERKTLESVITFRQGKITIDPSQQPNVERIAVYMKNHPAAKVHIKGYASPEGNVEVNERIALQRAEAVKDFLVKKYRIEISRITAEGQGVGNMFVEPDWNRVSICTLEDK</sequence>
<organism evidence="8 10">
    <name type="scientific">Porphyromonas macacae</name>
    <dbReference type="NCBI Taxonomy" id="28115"/>
    <lineage>
        <taxon>Bacteria</taxon>
        <taxon>Pseudomonadati</taxon>
        <taxon>Bacteroidota</taxon>
        <taxon>Bacteroidia</taxon>
        <taxon>Bacteroidales</taxon>
        <taxon>Porphyromonadaceae</taxon>
        <taxon>Porphyromonas</taxon>
    </lineage>
</organism>
<evidence type="ECO:0000256" key="6">
    <source>
        <dbReference type="SAM" id="SignalP"/>
    </source>
</evidence>
<dbReference type="PANTHER" id="PTHR30329">
    <property type="entry name" value="STATOR ELEMENT OF FLAGELLAR MOTOR COMPLEX"/>
    <property type="match status" value="1"/>
</dbReference>
<dbReference type="OrthoDB" id="1047776at2"/>
<protein>
    <submittedName>
        <fullName evidence="8">Membrane protein</fullName>
    </submittedName>
    <submittedName>
        <fullName evidence="9">PG32</fullName>
    </submittedName>
</protein>
<keyword evidence="5" id="KW-0175">Coiled coil</keyword>
<evidence type="ECO:0000313" key="10">
    <source>
        <dbReference type="Proteomes" id="UP000030103"/>
    </source>
</evidence>
<dbReference type="InterPro" id="IPR050330">
    <property type="entry name" value="Bact_OuterMem_StrucFunc"/>
</dbReference>
<accession>A0A0A2E877</accession>
<dbReference type="Pfam" id="PF00691">
    <property type="entry name" value="OmpA"/>
    <property type="match status" value="1"/>
</dbReference>
<dbReference type="GO" id="GO:0009279">
    <property type="term" value="C:cell outer membrane"/>
    <property type="evidence" value="ECO:0007669"/>
    <property type="project" value="UniProtKB-SubCell"/>
</dbReference>
<dbReference type="AlphaFoldDB" id="A0A0A2E877"/>
<keyword evidence="10" id="KW-1185">Reference proteome</keyword>
<feature type="coiled-coil region" evidence="5">
    <location>
        <begin position="219"/>
        <end position="274"/>
    </location>
</feature>
<dbReference type="InterPro" id="IPR036737">
    <property type="entry name" value="OmpA-like_sf"/>
</dbReference>
<feature type="domain" description="OmpA-like" evidence="7">
    <location>
        <begin position="269"/>
        <end position="380"/>
    </location>
</feature>
<reference evidence="8 10" key="1">
    <citation type="submission" date="2014-09" db="EMBL/GenBank/DDBJ databases">
        <title>Draft Genome Sequence of Porphyromonas macacae COT-192_OH2859.</title>
        <authorList>
            <person name="Wallis C."/>
            <person name="Deusch O."/>
            <person name="O'Flynn C."/>
            <person name="Davis I."/>
            <person name="Horsfall A."/>
            <person name="Kirkwood N."/>
            <person name="Harris S."/>
            <person name="Eisen J.A."/>
            <person name="Coil D.A."/>
            <person name="Darling A.E."/>
            <person name="Jospin G."/>
            <person name="Alexiev A."/>
        </authorList>
    </citation>
    <scope>NUCLEOTIDE SEQUENCE [LARGE SCALE GENOMIC DNA]</scope>
    <source>
        <strain evidence="10">COT-192 OH2859</strain>
        <strain evidence="8">COT-192_OH2859</strain>
    </source>
</reference>
<evidence type="ECO:0000313" key="11">
    <source>
        <dbReference type="Proteomes" id="UP000254156"/>
    </source>
</evidence>
<dbReference type="Proteomes" id="UP000030103">
    <property type="component" value="Unassembled WGS sequence"/>
</dbReference>
<evidence type="ECO:0000313" key="8">
    <source>
        <dbReference type="EMBL" id="KGN75086.1"/>
    </source>
</evidence>
<dbReference type="CDD" id="cd07185">
    <property type="entry name" value="OmpA_C-like"/>
    <property type="match status" value="1"/>
</dbReference>
<dbReference type="Gene3D" id="3.30.1330.60">
    <property type="entry name" value="OmpA-like domain"/>
    <property type="match status" value="1"/>
</dbReference>
<dbReference type="InterPro" id="IPR006664">
    <property type="entry name" value="OMP_bac"/>
</dbReference>
<keyword evidence="3" id="KW-0998">Cell outer membrane</keyword>
<name>A0A0A2E877_9PORP</name>
<comment type="subcellular location">
    <subcellularLocation>
        <location evidence="1">Cell outer membrane</location>
    </subcellularLocation>
</comment>